<dbReference type="Proteomes" id="UP000310636">
    <property type="component" value="Unassembled WGS sequence"/>
</dbReference>
<dbReference type="RefSeq" id="WP_136373984.1">
    <property type="nucleotide sequence ID" value="NZ_SSOB01000075.1"/>
</dbReference>
<dbReference type="GO" id="GO:0034039">
    <property type="term" value="F:8-oxo-7,8-dihydroguanine DNA N-glycosylase activity"/>
    <property type="evidence" value="ECO:0007669"/>
    <property type="project" value="TreeGrafter"/>
</dbReference>
<dbReference type="GO" id="GO:0000701">
    <property type="term" value="F:purine-specific mismatch base pair DNA N-glycosylase activity"/>
    <property type="evidence" value="ECO:0007669"/>
    <property type="project" value="UniProtKB-EC"/>
</dbReference>
<dbReference type="FunFam" id="1.10.340.30:FF:000002">
    <property type="entry name" value="Adenine DNA glycosylase"/>
    <property type="match status" value="1"/>
</dbReference>
<keyword evidence="9" id="KW-0378">Hydrolase</keyword>
<comment type="function">
    <text evidence="2">Adenine glycosylase active on G-A mispairs. MutY also corrects error-prone DNA synthesis past GO lesions which are due to the oxidatively damaged form of guanine: 7,8-dihydro-8-oxoguanine (8-oxo-dGTP).</text>
</comment>
<comment type="cofactor">
    <cofactor evidence="14">
        <name>[4Fe-4S] cluster</name>
        <dbReference type="ChEBI" id="CHEBI:49883"/>
    </cofactor>
    <text evidence="14">Binds 1 [4Fe-4S] cluster.</text>
</comment>
<dbReference type="EMBL" id="SSOB01000075">
    <property type="protein sequence ID" value="THF72657.1"/>
    <property type="molecule type" value="Genomic_DNA"/>
</dbReference>
<dbReference type="SUPFAM" id="SSF48150">
    <property type="entry name" value="DNA-glycosylase"/>
    <property type="match status" value="1"/>
</dbReference>
<evidence type="ECO:0000256" key="11">
    <source>
        <dbReference type="ARBA" id="ARBA00023014"/>
    </source>
</evidence>
<evidence type="ECO:0000256" key="1">
    <source>
        <dbReference type="ARBA" id="ARBA00000843"/>
    </source>
</evidence>
<protein>
    <recommendedName>
        <fullName evidence="5 14">Adenine DNA glycosylase</fullName>
        <ecNumber evidence="4 14">3.2.2.31</ecNumber>
    </recommendedName>
</protein>
<dbReference type="InterPro" id="IPR029119">
    <property type="entry name" value="MutY_C"/>
</dbReference>
<dbReference type="GO" id="GO:0046872">
    <property type="term" value="F:metal ion binding"/>
    <property type="evidence" value="ECO:0007669"/>
    <property type="project" value="UniProtKB-UniRule"/>
</dbReference>
<evidence type="ECO:0000256" key="12">
    <source>
        <dbReference type="ARBA" id="ARBA00023204"/>
    </source>
</evidence>
<feature type="domain" description="HhH-GPD" evidence="15">
    <location>
        <begin position="42"/>
        <end position="193"/>
    </location>
</feature>
<dbReference type="CDD" id="cd00056">
    <property type="entry name" value="ENDO3c"/>
    <property type="match status" value="1"/>
</dbReference>
<dbReference type="PANTHER" id="PTHR42944">
    <property type="entry name" value="ADENINE DNA GLYCOSYLASE"/>
    <property type="match status" value="1"/>
</dbReference>
<dbReference type="AlphaFoldDB" id="A0A4S4BF66"/>
<keyword evidence="11" id="KW-0411">Iron-sulfur</keyword>
<dbReference type="NCBIfam" id="TIGR01084">
    <property type="entry name" value="mutY"/>
    <property type="match status" value="1"/>
</dbReference>
<dbReference type="InterPro" id="IPR011257">
    <property type="entry name" value="DNA_glycosylase"/>
</dbReference>
<dbReference type="GO" id="GO:0032357">
    <property type="term" value="F:oxidized purine DNA binding"/>
    <property type="evidence" value="ECO:0007669"/>
    <property type="project" value="TreeGrafter"/>
</dbReference>
<keyword evidence="8 14" id="KW-0227">DNA damage</keyword>
<dbReference type="Gene3D" id="1.10.1670.10">
    <property type="entry name" value="Helix-hairpin-Helix base-excision DNA repair enzymes (C-terminal)"/>
    <property type="match status" value="1"/>
</dbReference>
<dbReference type="Gene3D" id="3.90.79.10">
    <property type="entry name" value="Nucleoside Triphosphate Pyrophosphohydrolase"/>
    <property type="match status" value="1"/>
</dbReference>
<evidence type="ECO:0000256" key="13">
    <source>
        <dbReference type="ARBA" id="ARBA00023295"/>
    </source>
</evidence>
<dbReference type="InterPro" id="IPR005760">
    <property type="entry name" value="A/G_AdeGlyc_MutY"/>
</dbReference>
<evidence type="ECO:0000256" key="8">
    <source>
        <dbReference type="ARBA" id="ARBA00022763"/>
    </source>
</evidence>
<evidence type="ECO:0000313" key="16">
    <source>
        <dbReference type="EMBL" id="THF72657.1"/>
    </source>
</evidence>
<comment type="catalytic activity">
    <reaction evidence="1 14">
        <text>Hydrolyzes free adenine bases from 7,8-dihydro-8-oxoguanine:adenine mismatched double-stranded DNA, leaving an apurinic site.</text>
        <dbReference type="EC" id="3.2.2.31"/>
    </reaction>
</comment>
<keyword evidence="7" id="KW-0479">Metal-binding</keyword>
<dbReference type="Gene3D" id="1.10.340.30">
    <property type="entry name" value="Hypothetical protein, domain 2"/>
    <property type="match status" value="1"/>
</dbReference>
<evidence type="ECO:0000256" key="14">
    <source>
        <dbReference type="RuleBase" id="RU365096"/>
    </source>
</evidence>
<dbReference type="CDD" id="cd03431">
    <property type="entry name" value="NUDIX_DNA_Glycosylase_C-MutY"/>
    <property type="match status" value="1"/>
</dbReference>
<proteinExistence type="inferred from homology"/>
<dbReference type="PANTHER" id="PTHR42944:SF1">
    <property type="entry name" value="ADENINE DNA GLYCOSYLASE"/>
    <property type="match status" value="1"/>
</dbReference>
<keyword evidence="13 14" id="KW-0326">Glycosidase</keyword>
<dbReference type="InterPro" id="IPR023170">
    <property type="entry name" value="HhH_base_excis_C"/>
</dbReference>
<dbReference type="InterPro" id="IPR003265">
    <property type="entry name" value="HhH-GPD_domain"/>
</dbReference>
<keyword evidence="12" id="KW-0234">DNA repair</keyword>
<gene>
    <name evidence="16" type="primary">mutY</name>
    <name evidence="16" type="ORF">E6C55_32415</name>
</gene>
<keyword evidence="10 14" id="KW-0408">Iron</keyword>
<dbReference type="Pfam" id="PF00730">
    <property type="entry name" value="HhH-GPD"/>
    <property type="match status" value="1"/>
</dbReference>
<dbReference type="OrthoDB" id="9802365at2"/>
<dbReference type="GO" id="GO:0035485">
    <property type="term" value="F:adenine/guanine mispair binding"/>
    <property type="evidence" value="ECO:0007669"/>
    <property type="project" value="TreeGrafter"/>
</dbReference>
<comment type="caution">
    <text evidence="16">The sequence shown here is derived from an EMBL/GenBank/DDBJ whole genome shotgun (WGS) entry which is preliminary data.</text>
</comment>
<reference evidence="16 17" key="1">
    <citation type="submission" date="2019-04" db="EMBL/GenBank/DDBJ databases">
        <title>Cohnella sp. nov. isolated from preserved vegetables.</title>
        <authorList>
            <person name="Lin S.-Y."/>
            <person name="Hung M.-H."/>
            <person name="Young C.-C."/>
        </authorList>
    </citation>
    <scope>NUCLEOTIDE SEQUENCE [LARGE SCALE GENOMIC DNA]</scope>
    <source>
        <strain evidence="16 17">CC-MHH1044</strain>
    </source>
</reference>
<evidence type="ECO:0000256" key="7">
    <source>
        <dbReference type="ARBA" id="ARBA00022723"/>
    </source>
</evidence>
<evidence type="ECO:0000256" key="9">
    <source>
        <dbReference type="ARBA" id="ARBA00022801"/>
    </source>
</evidence>
<evidence type="ECO:0000256" key="5">
    <source>
        <dbReference type="ARBA" id="ARBA00022023"/>
    </source>
</evidence>
<dbReference type="GO" id="GO:0006298">
    <property type="term" value="P:mismatch repair"/>
    <property type="evidence" value="ECO:0007669"/>
    <property type="project" value="TreeGrafter"/>
</dbReference>
<keyword evidence="17" id="KW-1185">Reference proteome</keyword>
<name>A0A4S4BF66_9BACL</name>
<evidence type="ECO:0000256" key="10">
    <source>
        <dbReference type="ARBA" id="ARBA00023004"/>
    </source>
</evidence>
<dbReference type="EC" id="3.2.2.31" evidence="4 14"/>
<dbReference type="Pfam" id="PF14815">
    <property type="entry name" value="NUDIX_4"/>
    <property type="match status" value="1"/>
</dbReference>
<accession>A0A4S4BF66</accession>
<evidence type="ECO:0000259" key="15">
    <source>
        <dbReference type="SMART" id="SM00478"/>
    </source>
</evidence>
<evidence type="ECO:0000256" key="2">
    <source>
        <dbReference type="ARBA" id="ARBA00002933"/>
    </source>
</evidence>
<evidence type="ECO:0000256" key="3">
    <source>
        <dbReference type="ARBA" id="ARBA00008343"/>
    </source>
</evidence>
<keyword evidence="6" id="KW-0004">4Fe-4S</keyword>
<evidence type="ECO:0000256" key="4">
    <source>
        <dbReference type="ARBA" id="ARBA00012045"/>
    </source>
</evidence>
<comment type="similarity">
    <text evidence="3 14">Belongs to the Nth/MutY family.</text>
</comment>
<dbReference type="SUPFAM" id="SSF55811">
    <property type="entry name" value="Nudix"/>
    <property type="match status" value="1"/>
</dbReference>
<evidence type="ECO:0000313" key="17">
    <source>
        <dbReference type="Proteomes" id="UP000310636"/>
    </source>
</evidence>
<dbReference type="GO" id="GO:0051539">
    <property type="term" value="F:4 iron, 4 sulfur cluster binding"/>
    <property type="evidence" value="ECO:0007669"/>
    <property type="project" value="UniProtKB-UniRule"/>
</dbReference>
<dbReference type="InterPro" id="IPR044298">
    <property type="entry name" value="MIG/MutY"/>
</dbReference>
<dbReference type="SMART" id="SM00478">
    <property type="entry name" value="ENDO3c"/>
    <property type="match status" value="1"/>
</dbReference>
<evidence type="ECO:0000256" key="6">
    <source>
        <dbReference type="ARBA" id="ARBA00022485"/>
    </source>
</evidence>
<sequence>MYDAEAAEFFGRELTAWYRRGNRDLPWRRSKNPYYIWVSEIMLQQTRVDTVIPYFNRFIERFPTVSDLAEAPEEDVLKLWEGLGYYSRARNLQAAARDVAEKYGGTIPADKEAVSGMKGVGPYTSGAILSIAFNIPEPAVDGNVMRVLSRYFCLEEDIAKPAARVAIEGLARKLIPPGAAGDFNQALMELGALVCTPRSPHCLPCPVMEHCEARLTGRQDELPIKTKAKKPKPQHRLAVLIEDEQGRVLARQRPEQGLLARLWELPHIEAPYEAWASDEEAPNWLATTLGLEGMNVRLAGHLGDAEHVFSHLHWFVRIWGADRVSFDPAIRDDMGAAAGGLFGAEAVREAASAYEGREQERDGKAALAAPLSAANELPADYRWVDREEFARLAWPNLFRKIVGEHFDRS</sequence>
<dbReference type="GO" id="GO:0006284">
    <property type="term" value="P:base-excision repair"/>
    <property type="evidence" value="ECO:0007669"/>
    <property type="project" value="UniProtKB-UniRule"/>
</dbReference>
<organism evidence="16 17">
    <name type="scientific">Cohnella fermenti</name>
    <dbReference type="NCBI Taxonomy" id="2565925"/>
    <lineage>
        <taxon>Bacteria</taxon>
        <taxon>Bacillati</taxon>
        <taxon>Bacillota</taxon>
        <taxon>Bacilli</taxon>
        <taxon>Bacillales</taxon>
        <taxon>Paenibacillaceae</taxon>
        <taxon>Cohnella</taxon>
    </lineage>
</organism>
<dbReference type="InterPro" id="IPR015797">
    <property type="entry name" value="NUDIX_hydrolase-like_dom_sf"/>
</dbReference>